<organism evidence="9 10">
    <name type="scientific">Meloidogyne enterolobii</name>
    <name type="common">Root-knot nematode worm</name>
    <name type="synonym">Meloidogyne mayaguensis</name>
    <dbReference type="NCBI Taxonomy" id="390850"/>
    <lineage>
        <taxon>Eukaryota</taxon>
        <taxon>Metazoa</taxon>
        <taxon>Ecdysozoa</taxon>
        <taxon>Nematoda</taxon>
        <taxon>Chromadorea</taxon>
        <taxon>Rhabditida</taxon>
        <taxon>Tylenchina</taxon>
        <taxon>Tylenchomorpha</taxon>
        <taxon>Tylenchoidea</taxon>
        <taxon>Meloidogynidae</taxon>
        <taxon>Meloidogyninae</taxon>
        <taxon>Meloidogyne</taxon>
    </lineage>
</organism>
<evidence type="ECO:0000256" key="7">
    <source>
        <dbReference type="SAM" id="Coils"/>
    </source>
</evidence>
<dbReference type="OrthoDB" id="284275at2759"/>
<keyword evidence="3" id="KW-0690">Ribosome biogenesis</keyword>
<feature type="region of interest" description="Disordered" evidence="8">
    <location>
        <begin position="1"/>
        <end position="88"/>
    </location>
</feature>
<dbReference type="PANTHER" id="PTHR23183">
    <property type="entry name" value="NOP14"/>
    <property type="match status" value="1"/>
</dbReference>
<comment type="function">
    <text evidence="6">Involved in nucleolar processing of pre-18S ribosomal RNA. Has a role in the nuclear export of 40S pre-ribosomal subunit to the cytoplasm.</text>
</comment>
<dbReference type="GO" id="GO:0030490">
    <property type="term" value="P:maturation of SSU-rRNA"/>
    <property type="evidence" value="ECO:0007669"/>
    <property type="project" value="TreeGrafter"/>
</dbReference>
<keyword evidence="7" id="KW-0175">Coiled coil</keyword>
<evidence type="ECO:0000313" key="10">
    <source>
        <dbReference type="Proteomes" id="UP000580250"/>
    </source>
</evidence>
<protein>
    <submittedName>
        <fullName evidence="9">Uncharacterized protein</fullName>
    </submittedName>
</protein>
<comment type="similarity">
    <text evidence="2">Belongs to the NOP14 family.</text>
</comment>
<evidence type="ECO:0000256" key="1">
    <source>
        <dbReference type="ARBA" id="ARBA00004604"/>
    </source>
</evidence>
<dbReference type="GO" id="GO:0032040">
    <property type="term" value="C:small-subunit processome"/>
    <property type="evidence" value="ECO:0007669"/>
    <property type="project" value="InterPro"/>
</dbReference>
<evidence type="ECO:0000256" key="3">
    <source>
        <dbReference type="ARBA" id="ARBA00022517"/>
    </source>
</evidence>
<feature type="compositionally biased region" description="Basic residues" evidence="8">
    <location>
        <begin position="7"/>
        <end position="26"/>
    </location>
</feature>
<dbReference type="Proteomes" id="UP000580250">
    <property type="component" value="Unassembled WGS sequence"/>
</dbReference>
<evidence type="ECO:0000313" key="9">
    <source>
        <dbReference type="EMBL" id="CAD2179171.1"/>
    </source>
</evidence>
<feature type="coiled-coil region" evidence="7">
    <location>
        <begin position="163"/>
        <end position="221"/>
    </location>
</feature>
<dbReference type="AlphaFoldDB" id="A0A6V7VY95"/>
<name>A0A6V7VY95_MELEN</name>
<comment type="subcellular location">
    <subcellularLocation>
        <location evidence="1">Nucleus</location>
        <location evidence="1">Nucleolus</location>
    </subcellularLocation>
</comment>
<evidence type="ECO:0000256" key="8">
    <source>
        <dbReference type="SAM" id="MobiDB-lite"/>
    </source>
</evidence>
<keyword evidence="5" id="KW-0539">Nucleus</keyword>
<gene>
    <name evidence="9" type="ORF">MENT_LOCUS31164</name>
</gene>
<evidence type="ECO:0000256" key="6">
    <source>
        <dbReference type="ARBA" id="ARBA00024695"/>
    </source>
</evidence>
<evidence type="ECO:0000256" key="5">
    <source>
        <dbReference type="ARBA" id="ARBA00023242"/>
    </source>
</evidence>
<reference evidence="9 10" key="1">
    <citation type="submission" date="2020-08" db="EMBL/GenBank/DDBJ databases">
        <authorList>
            <person name="Koutsovoulos G."/>
            <person name="Danchin GJ E."/>
        </authorList>
    </citation>
    <scope>NUCLEOTIDE SEQUENCE [LARGE SCALE GENOMIC DNA]</scope>
</reference>
<evidence type="ECO:0000256" key="2">
    <source>
        <dbReference type="ARBA" id="ARBA00007466"/>
    </source>
</evidence>
<sequence length="355" mass="41723">MKGVSAGKRKRRSKPKIKPTKFKKQQKREQNKEVKTEKKQNPFDLAFNKKHGGNSKVKQSTGFLGKSKILDRRIGQRNSQLSEENKGEKRFIFQQKKLAEKKDAEIGVKNVDFQKQSEVEGFGLKRVHWRNMGNSDESSNEGSDDESFGNKSKRAKKESLAELVAHDRQMRALKSMLKDEQEEKTERLDICFKEIKQFGGLNQISRQSNKIREDEEELEDNYDFLYHQLQFQPTIVAQPNNVLIENKLNKTAEQQRKEKKTLENSEQLEKEEKAKKAVQSKIAKEREKKWAKRVKNERRNTIKYLRKEAKNSAKLFIEKRRQIRKERDEKTKKILQSLEVQESEYKKLQAVGGKI</sequence>
<proteinExistence type="inferred from homology"/>
<dbReference type="GO" id="GO:0030692">
    <property type="term" value="C:Noc4p-Nop14p complex"/>
    <property type="evidence" value="ECO:0007669"/>
    <property type="project" value="TreeGrafter"/>
</dbReference>
<feature type="region of interest" description="Disordered" evidence="8">
    <location>
        <begin position="124"/>
        <end position="159"/>
    </location>
</feature>
<dbReference type="PANTHER" id="PTHR23183:SF0">
    <property type="entry name" value="NUCLEOLAR PROTEIN 14"/>
    <property type="match status" value="1"/>
</dbReference>
<keyword evidence="4" id="KW-0698">rRNA processing</keyword>
<evidence type="ECO:0000256" key="4">
    <source>
        <dbReference type="ARBA" id="ARBA00022552"/>
    </source>
</evidence>
<accession>A0A6V7VY95</accession>
<feature type="compositionally biased region" description="Basic and acidic residues" evidence="8">
    <location>
        <begin position="252"/>
        <end position="275"/>
    </location>
</feature>
<comment type="caution">
    <text evidence="9">The sequence shown here is derived from an EMBL/GenBank/DDBJ whole genome shotgun (WGS) entry which is preliminary data.</text>
</comment>
<dbReference type="InterPro" id="IPR007276">
    <property type="entry name" value="Nop14"/>
</dbReference>
<feature type="region of interest" description="Disordered" evidence="8">
    <location>
        <begin position="252"/>
        <end position="284"/>
    </location>
</feature>
<feature type="compositionally biased region" description="Acidic residues" evidence="8">
    <location>
        <begin position="138"/>
        <end position="147"/>
    </location>
</feature>
<feature type="compositionally biased region" description="Basic and acidic residues" evidence="8">
    <location>
        <begin position="27"/>
        <end position="41"/>
    </location>
</feature>
<dbReference type="EMBL" id="CAJEWN010000337">
    <property type="protein sequence ID" value="CAD2179171.1"/>
    <property type="molecule type" value="Genomic_DNA"/>
</dbReference>